<dbReference type="InterPro" id="IPR019519">
    <property type="entry name" value="Elp5"/>
</dbReference>
<evidence type="ECO:0000313" key="9">
    <source>
        <dbReference type="EMBL" id="RHY78947.1"/>
    </source>
</evidence>
<keyword evidence="7" id="KW-0819">tRNA processing</keyword>
<evidence type="ECO:0000256" key="3">
    <source>
        <dbReference type="ARBA" id="ARBA00005043"/>
    </source>
</evidence>
<dbReference type="Gene3D" id="3.40.50.300">
    <property type="entry name" value="P-loop containing nucleotide triphosphate hydrolases"/>
    <property type="match status" value="1"/>
</dbReference>
<dbReference type="EMBL" id="QUTC01000096">
    <property type="protein sequence ID" value="RHY78947.1"/>
    <property type="molecule type" value="Genomic_DNA"/>
</dbReference>
<evidence type="ECO:0000256" key="2">
    <source>
        <dbReference type="ARBA" id="ARBA00004496"/>
    </source>
</evidence>
<dbReference type="Proteomes" id="UP000265716">
    <property type="component" value="Unassembled WGS sequence"/>
</dbReference>
<comment type="pathway">
    <text evidence="3">tRNA modification; 5-methoxycarbonylmethyl-2-thiouridine-tRNA biosynthesis.</text>
</comment>
<name>A0A397EBR5_APHAT</name>
<sequence length="328" mass="36509">MSKYYPIILRVDCISMSKARVLLDESSAVDRHFRLKCIPTSMASTNSDDDGKAEAMSNLVLVEDKLASGGVGRVVLEHVVLQLAKSSRAKRFIRVHLETDGSSEEEALRLNYTGDIRGWFTVGNATLLERIYNDIIQAQAGEPSSTSSCAVVIDSLSELLQQFSLRDVSTFLARTLAKTLVNVETTASIAAYPLLSVESKRRLPHGMHGMVTLLHKSTHGQTTDVIEYFTFEVTAGRRSLLMWTKQRAEQQVSQNATLGPTKTEEDPALGSLLSDLSFNLTVSERDSAARKQVVLPYQHQNHQSTRLFFIDDDDPDWDDDDLDDDLDI</sequence>
<dbReference type="GO" id="GO:0002098">
    <property type="term" value="P:tRNA wobble uridine modification"/>
    <property type="evidence" value="ECO:0007669"/>
    <property type="project" value="InterPro"/>
</dbReference>
<keyword evidence="8" id="KW-0539">Nucleus</keyword>
<evidence type="ECO:0000256" key="5">
    <source>
        <dbReference type="ARBA" id="ARBA00020264"/>
    </source>
</evidence>
<evidence type="ECO:0000256" key="7">
    <source>
        <dbReference type="ARBA" id="ARBA00022694"/>
    </source>
</evidence>
<dbReference type="PANTHER" id="PTHR15641:SF1">
    <property type="entry name" value="ELONGATOR COMPLEX PROTEIN 5"/>
    <property type="match status" value="1"/>
</dbReference>
<organism evidence="9 10">
    <name type="scientific">Aphanomyces astaci</name>
    <name type="common">Crayfish plague agent</name>
    <dbReference type="NCBI Taxonomy" id="112090"/>
    <lineage>
        <taxon>Eukaryota</taxon>
        <taxon>Sar</taxon>
        <taxon>Stramenopiles</taxon>
        <taxon>Oomycota</taxon>
        <taxon>Saprolegniomycetes</taxon>
        <taxon>Saprolegniales</taxon>
        <taxon>Verrucalvaceae</taxon>
        <taxon>Aphanomyces</taxon>
    </lineage>
</organism>
<proteinExistence type="inferred from homology"/>
<protein>
    <recommendedName>
        <fullName evidence="5">Elongator complex protein 5</fullName>
    </recommendedName>
</protein>
<reference evidence="9 10" key="1">
    <citation type="submission" date="2018-08" db="EMBL/GenBank/DDBJ databases">
        <title>Aphanomyces genome sequencing and annotation.</title>
        <authorList>
            <person name="Minardi D."/>
            <person name="Oidtmann B."/>
            <person name="Van Der Giezen M."/>
            <person name="Studholme D.J."/>
        </authorList>
    </citation>
    <scope>NUCLEOTIDE SEQUENCE [LARGE SCALE GENOMIC DNA]</scope>
    <source>
        <strain evidence="9 10">SA</strain>
    </source>
</reference>
<accession>A0A397EBR5</accession>
<comment type="similarity">
    <text evidence="4">Belongs to the ELP5 family.</text>
</comment>
<dbReference type="AlphaFoldDB" id="A0A397EBR5"/>
<dbReference type="Pfam" id="PF10483">
    <property type="entry name" value="Elong_Iki1"/>
    <property type="match status" value="1"/>
</dbReference>
<dbReference type="GO" id="GO:0000049">
    <property type="term" value="F:tRNA binding"/>
    <property type="evidence" value="ECO:0007669"/>
    <property type="project" value="TreeGrafter"/>
</dbReference>
<gene>
    <name evidence="9" type="ORF">DYB38_001324</name>
</gene>
<evidence type="ECO:0000256" key="4">
    <source>
        <dbReference type="ARBA" id="ARBA00009567"/>
    </source>
</evidence>
<dbReference type="GO" id="GO:0005829">
    <property type="term" value="C:cytosol"/>
    <property type="evidence" value="ECO:0007669"/>
    <property type="project" value="TreeGrafter"/>
</dbReference>
<dbReference type="PANTHER" id="PTHR15641">
    <property type="entry name" value="ELONGATOR COMPLEX PROTEIN 5"/>
    <property type="match status" value="1"/>
</dbReference>
<keyword evidence="6" id="KW-0963">Cytoplasm</keyword>
<dbReference type="GO" id="GO:0033588">
    <property type="term" value="C:elongator holoenzyme complex"/>
    <property type="evidence" value="ECO:0007669"/>
    <property type="project" value="InterPro"/>
</dbReference>
<evidence type="ECO:0000256" key="6">
    <source>
        <dbReference type="ARBA" id="ARBA00022490"/>
    </source>
</evidence>
<dbReference type="VEuPathDB" id="FungiDB:H257_13921"/>
<dbReference type="InterPro" id="IPR027417">
    <property type="entry name" value="P-loop_NTPase"/>
</dbReference>
<comment type="subcellular location">
    <subcellularLocation>
        <location evidence="2">Cytoplasm</location>
    </subcellularLocation>
    <subcellularLocation>
        <location evidence="1">Nucleus</location>
    </subcellularLocation>
</comment>
<evidence type="ECO:0000256" key="8">
    <source>
        <dbReference type="ARBA" id="ARBA00023242"/>
    </source>
</evidence>
<evidence type="ECO:0000256" key="1">
    <source>
        <dbReference type="ARBA" id="ARBA00004123"/>
    </source>
</evidence>
<comment type="caution">
    <text evidence="9">The sequence shown here is derived from an EMBL/GenBank/DDBJ whole genome shotgun (WGS) entry which is preliminary data.</text>
</comment>
<evidence type="ECO:0000313" key="10">
    <source>
        <dbReference type="Proteomes" id="UP000265716"/>
    </source>
</evidence>
<dbReference type="GO" id="GO:0005634">
    <property type="term" value="C:nucleus"/>
    <property type="evidence" value="ECO:0007669"/>
    <property type="project" value="UniProtKB-SubCell"/>
</dbReference>
<dbReference type="UniPathway" id="UPA00988"/>